<dbReference type="PROSITE" id="PS00922">
    <property type="entry name" value="TRANSGLYCOSYLASE"/>
    <property type="match status" value="1"/>
</dbReference>
<sequence length="214" mass="22976">MNIDTLRAILQLQSFQQLPAAGASGTQAEMPFSDMLAALTGQSAAPSPFQQYGASSMPMNDRPLMLPGTYNIAPVTPSRPAAAMKIPSQDLEQAIQQAAAKYNVDPALIHSVIKHESNYNASAVSHAGAAGLMQLMPGTARYLGVNDPYDPAQNIEGGAKYLRMMLDKYNGNEELALAAYNAGPGNVDRYDGIPPFKETINYVNKVMGTYRSFT</sequence>
<protein>
    <recommendedName>
        <fullName evidence="2">Transglycosylase SLT domain-containing protein</fullName>
    </recommendedName>
</protein>
<evidence type="ECO:0000256" key="1">
    <source>
        <dbReference type="ARBA" id="ARBA00007734"/>
    </source>
</evidence>
<evidence type="ECO:0000313" key="4">
    <source>
        <dbReference type="Proteomes" id="UP000215059"/>
    </source>
</evidence>
<dbReference type="InterPro" id="IPR008258">
    <property type="entry name" value="Transglycosylase_SLT_dom_1"/>
</dbReference>
<dbReference type="Gene3D" id="1.10.530.10">
    <property type="match status" value="1"/>
</dbReference>
<dbReference type="GO" id="GO:0008933">
    <property type="term" value="F:peptidoglycan lytic transglycosylase activity"/>
    <property type="evidence" value="ECO:0007669"/>
    <property type="project" value="InterPro"/>
</dbReference>
<comment type="caution">
    <text evidence="3">The sequence shown here is derived from an EMBL/GenBank/DDBJ whole genome shotgun (WGS) entry which is preliminary data.</text>
</comment>
<dbReference type="CDD" id="cd00254">
    <property type="entry name" value="LT-like"/>
    <property type="match status" value="1"/>
</dbReference>
<dbReference type="GO" id="GO:0000270">
    <property type="term" value="P:peptidoglycan metabolic process"/>
    <property type="evidence" value="ECO:0007669"/>
    <property type="project" value="InterPro"/>
</dbReference>
<dbReference type="PANTHER" id="PTHR37423:SF2">
    <property type="entry name" value="MEMBRANE-BOUND LYTIC MUREIN TRANSGLYCOSYLASE C"/>
    <property type="match status" value="1"/>
</dbReference>
<dbReference type="RefSeq" id="WP_094251016.1">
    <property type="nucleotide sequence ID" value="NZ_JBHLXL010000001.1"/>
</dbReference>
<accession>A0A235FCK3</accession>
<proteinExistence type="inferred from homology"/>
<dbReference type="EMBL" id="NOII01000001">
    <property type="protein sequence ID" value="OYD59056.1"/>
    <property type="molecule type" value="Genomic_DNA"/>
</dbReference>
<organism evidence="3 4">
    <name type="scientific">Fictibacillus aquaticus</name>
    <dbReference type="NCBI Taxonomy" id="2021314"/>
    <lineage>
        <taxon>Bacteria</taxon>
        <taxon>Bacillati</taxon>
        <taxon>Bacillota</taxon>
        <taxon>Bacilli</taxon>
        <taxon>Bacillales</taxon>
        <taxon>Fictibacillaceae</taxon>
        <taxon>Fictibacillus</taxon>
    </lineage>
</organism>
<dbReference type="Pfam" id="PF01464">
    <property type="entry name" value="SLT"/>
    <property type="match status" value="1"/>
</dbReference>
<evidence type="ECO:0000313" key="3">
    <source>
        <dbReference type="EMBL" id="OYD59056.1"/>
    </source>
</evidence>
<reference evidence="3 4" key="1">
    <citation type="submission" date="2017-07" db="EMBL/GenBank/DDBJ databases">
        <title>Fictibacillus sp. nov. GDSW-R2A3 Genome sequencing and assembly.</title>
        <authorList>
            <person name="Mayilraj S."/>
        </authorList>
    </citation>
    <scope>NUCLEOTIDE SEQUENCE [LARGE SCALE GENOMIC DNA]</scope>
    <source>
        <strain evidence="3 4">GDSW-R2A3</strain>
    </source>
</reference>
<dbReference type="SUPFAM" id="SSF53955">
    <property type="entry name" value="Lysozyme-like"/>
    <property type="match status" value="1"/>
</dbReference>
<dbReference type="InterPro" id="IPR000189">
    <property type="entry name" value="Transglyc_AS"/>
</dbReference>
<dbReference type="Proteomes" id="UP000215059">
    <property type="component" value="Unassembled WGS sequence"/>
</dbReference>
<gene>
    <name evidence="3" type="ORF">CGZ90_03905</name>
</gene>
<dbReference type="InterPro" id="IPR023346">
    <property type="entry name" value="Lysozyme-like_dom_sf"/>
</dbReference>
<dbReference type="OrthoDB" id="9815002at2"/>
<comment type="similarity">
    <text evidence="1">Belongs to the transglycosylase Slt family.</text>
</comment>
<name>A0A235FCK3_9BACL</name>
<evidence type="ECO:0000259" key="2">
    <source>
        <dbReference type="Pfam" id="PF01464"/>
    </source>
</evidence>
<dbReference type="GO" id="GO:0016020">
    <property type="term" value="C:membrane"/>
    <property type="evidence" value="ECO:0007669"/>
    <property type="project" value="InterPro"/>
</dbReference>
<dbReference type="AlphaFoldDB" id="A0A235FCK3"/>
<dbReference type="PANTHER" id="PTHR37423">
    <property type="entry name" value="SOLUBLE LYTIC MUREIN TRANSGLYCOSYLASE-RELATED"/>
    <property type="match status" value="1"/>
</dbReference>
<keyword evidence="4" id="KW-1185">Reference proteome</keyword>
<feature type="domain" description="Transglycosylase SLT" evidence="2">
    <location>
        <begin position="94"/>
        <end position="201"/>
    </location>
</feature>